<dbReference type="Pfam" id="PF06739">
    <property type="entry name" value="SBBP"/>
    <property type="match status" value="5"/>
</dbReference>
<comment type="caution">
    <text evidence="2">The sequence shown here is derived from an EMBL/GenBank/DDBJ whole genome shotgun (WGS) entry which is preliminary data.</text>
</comment>
<dbReference type="Pfam" id="PF25778">
    <property type="entry name" value="DUF7948"/>
    <property type="match status" value="1"/>
</dbReference>
<evidence type="ECO:0000313" key="3">
    <source>
        <dbReference type="Proteomes" id="UP000315217"/>
    </source>
</evidence>
<dbReference type="PANTHER" id="PTHR35580">
    <property type="entry name" value="CELL SURFACE GLYCOPROTEIN (S-LAYER PROTEIN)-LIKE PROTEIN"/>
    <property type="match status" value="1"/>
</dbReference>
<reference evidence="2 3" key="1">
    <citation type="journal article" date="2019" name="Nat. Microbiol.">
        <title>Mediterranean grassland soil C-N compound turnover is dependent on rainfall and depth, and is mediated by genomically divergent microorganisms.</title>
        <authorList>
            <person name="Diamond S."/>
            <person name="Andeer P.F."/>
            <person name="Li Z."/>
            <person name="Crits-Christoph A."/>
            <person name="Burstein D."/>
            <person name="Anantharaman K."/>
            <person name="Lane K.R."/>
            <person name="Thomas B.C."/>
            <person name="Pan C."/>
            <person name="Northen T.R."/>
            <person name="Banfield J.F."/>
        </authorList>
    </citation>
    <scope>NUCLEOTIDE SEQUENCE [LARGE SCALE GENOMIC DNA]</scope>
    <source>
        <strain evidence="2">NP_1</strain>
    </source>
</reference>
<organism evidence="2 3">
    <name type="scientific">Candidatus Segetimicrobium genomatis</name>
    <dbReference type="NCBI Taxonomy" id="2569760"/>
    <lineage>
        <taxon>Bacteria</taxon>
        <taxon>Bacillati</taxon>
        <taxon>Candidatus Sysuimicrobiota</taxon>
        <taxon>Candidatus Sysuimicrobiia</taxon>
        <taxon>Candidatus Sysuimicrobiales</taxon>
        <taxon>Candidatus Segetimicrobiaceae</taxon>
        <taxon>Candidatus Segetimicrobium</taxon>
    </lineage>
</organism>
<feature type="non-terminal residue" evidence="2">
    <location>
        <position position="671"/>
    </location>
</feature>
<dbReference type="EMBL" id="VBAI01000317">
    <property type="protein sequence ID" value="TMJ06713.1"/>
    <property type="molecule type" value="Genomic_DNA"/>
</dbReference>
<dbReference type="PANTHER" id="PTHR35580:SF1">
    <property type="entry name" value="PHYTASE-LIKE DOMAIN-CONTAINING PROTEIN"/>
    <property type="match status" value="1"/>
</dbReference>
<protein>
    <recommendedName>
        <fullName evidence="1">DUF7948 domain-containing protein</fullName>
    </recommendedName>
</protein>
<dbReference type="AlphaFoldDB" id="A0A537LFB8"/>
<dbReference type="Gene3D" id="2.60.120.260">
    <property type="entry name" value="Galactose-binding domain-like"/>
    <property type="match status" value="1"/>
</dbReference>
<dbReference type="InterPro" id="IPR057708">
    <property type="entry name" value="DUF7948"/>
</dbReference>
<dbReference type="InterPro" id="IPR010620">
    <property type="entry name" value="SBBP_repeat"/>
</dbReference>
<dbReference type="InterPro" id="IPR052918">
    <property type="entry name" value="Motility_Chemotaxis_Reg"/>
</dbReference>
<name>A0A537LFB8_9BACT</name>
<proteinExistence type="predicted"/>
<feature type="domain" description="DUF7948" evidence="1">
    <location>
        <begin position="27"/>
        <end position="183"/>
    </location>
</feature>
<dbReference type="Proteomes" id="UP000315217">
    <property type="component" value="Unassembled WGS sequence"/>
</dbReference>
<accession>A0A537LFB8</accession>
<evidence type="ECO:0000259" key="1">
    <source>
        <dbReference type="Pfam" id="PF25778"/>
    </source>
</evidence>
<evidence type="ECO:0000313" key="2">
    <source>
        <dbReference type="EMBL" id="TMJ06713.1"/>
    </source>
</evidence>
<gene>
    <name evidence="2" type="ORF">E6G98_14280</name>
</gene>
<sequence length="671" mass="69631">MTKADPPVQGPQRPLISPVAARRAGTQAVVRMAFVGASSQPRIAGEKELAGKVNYFLGNDPAKWRTNVPTYAAVRYEGLYPGIDLVYYGNNRQLEYDLIVAPGADPSQIALSFKGADRLEVDGQGDLVLYTAVGAIRQRRPLIYQELADGRREIAGGYVLKGAESVGFQVAAHDTSRSLIIDPGLVYSTHLGANYDDFGNDIAVDATGNAYVTGSTRSPDFPTTPGAFRTTLGGPSDVFVTKLNPSGSGLVYSTYLGGSDYDYGYGIAVDTGGNAYVTGTISDEFSGPPDFPTTPGAFQPTSGGGVGKEAFVTKLNPSGSALVYSTYLGGYYADEGLSICVDATGNAYVTGYTHSSNFPTTAGVFQTTYQSGYSSAFVTKLNPGGSALVYSTYLGGAAANLGYGIAVDAAGNAYVTGYTESNDFPTTPGAIQVAFGGFSDAFVTKVNPDGSGLIYSTYLGGTTYDSGYGNAYVTGSTSSTNFPTTPGAFQTATHGYDAVFCEDPWCNDAFVTKLNASGSGLVYSTYLGGIGHDFGEGIAVDFAENAYVTGVAASPDFPTTPGASQTARGGFATKLNPVGSALVYSTTHLSSSGLGIAVDAAGSAYITGPTAFVTKIGSTVSEQIEAEDFDLGGEGVAYHDLTPGNQGGQYRTSEDVDIIRYPNGAYVVNNF</sequence>